<gene>
    <name evidence="1" type="ORF">BDP55DRAFT_411552</name>
</gene>
<name>A0AAJ0ASH9_9PEZI</name>
<dbReference type="GeneID" id="85451899"/>
<protein>
    <submittedName>
        <fullName evidence="1">Uncharacterized protein</fullName>
    </submittedName>
</protein>
<reference evidence="1" key="1">
    <citation type="submission" date="2021-06" db="EMBL/GenBank/DDBJ databases">
        <title>Comparative genomics, transcriptomics and evolutionary studies reveal genomic signatures of adaptation to plant cell wall in hemibiotrophic fungi.</title>
        <authorList>
            <consortium name="DOE Joint Genome Institute"/>
            <person name="Baroncelli R."/>
            <person name="Diaz J.F."/>
            <person name="Benocci T."/>
            <person name="Peng M."/>
            <person name="Battaglia E."/>
            <person name="Haridas S."/>
            <person name="Andreopoulos W."/>
            <person name="Labutti K."/>
            <person name="Pangilinan J."/>
            <person name="Floch G.L."/>
            <person name="Makela M.R."/>
            <person name="Henrissat B."/>
            <person name="Grigoriev I.V."/>
            <person name="Crouch J.A."/>
            <person name="De Vries R.P."/>
            <person name="Sukno S.A."/>
            <person name="Thon M.R."/>
        </authorList>
    </citation>
    <scope>NUCLEOTIDE SEQUENCE</scope>
    <source>
        <strain evidence="1">CBS 193.32</strain>
    </source>
</reference>
<sequence>MIGHRETSTFRFLFPWDVCKLVCSPLRPRPRPLSLHKSYCFLSKACFPCYPHCSFLTTCTSPRAPSARISRYLPTQSLVLPRTWSVLSPLYDGRGSRHSISSSSSPSHGYQPVKQFKPLPTLSLFSQPTTTAAPSDQLLPLRLNIDDILHILYRIGFSSIASSITSAIPLDLPDEQHQVRTQVRVALEHAFQEDGASLWRHCKLPLFALLLLLRLWNWLLPLARRCRTGK</sequence>
<comment type="caution">
    <text evidence="1">The sequence shown here is derived from an EMBL/GenBank/DDBJ whole genome shotgun (WGS) entry which is preliminary data.</text>
</comment>
<keyword evidence="2" id="KW-1185">Reference proteome</keyword>
<dbReference type="RefSeq" id="XP_060433263.1">
    <property type="nucleotide sequence ID" value="XM_060567373.1"/>
</dbReference>
<dbReference type="EMBL" id="JAHMHR010000008">
    <property type="protein sequence ID" value="KAK1689568.1"/>
    <property type="molecule type" value="Genomic_DNA"/>
</dbReference>
<dbReference type="AlphaFoldDB" id="A0AAJ0ASH9"/>
<dbReference type="Proteomes" id="UP001224890">
    <property type="component" value="Unassembled WGS sequence"/>
</dbReference>
<proteinExistence type="predicted"/>
<evidence type="ECO:0000313" key="1">
    <source>
        <dbReference type="EMBL" id="KAK1689568.1"/>
    </source>
</evidence>
<accession>A0AAJ0ASH9</accession>
<organism evidence="1 2">
    <name type="scientific">Colletotrichum godetiae</name>
    <dbReference type="NCBI Taxonomy" id="1209918"/>
    <lineage>
        <taxon>Eukaryota</taxon>
        <taxon>Fungi</taxon>
        <taxon>Dikarya</taxon>
        <taxon>Ascomycota</taxon>
        <taxon>Pezizomycotina</taxon>
        <taxon>Sordariomycetes</taxon>
        <taxon>Hypocreomycetidae</taxon>
        <taxon>Glomerellales</taxon>
        <taxon>Glomerellaceae</taxon>
        <taxon>Colletotrichum</taxon>
        <taxon>Colletotrichum acutatum species complex</taxon>
    </lineage>
</organism>
<evidence type="ECO:0000313" key="2">
    <source>
        <dbReference type="Proteomes" id="UP001224890"/>
    </source>
</evidence>